<reference evidence="4" key="1">
    <citation type="submission" date="2014-06" db="EMBL/GenBank/DDBJ databases">
        <authorList>
            <person name="Berube P.M."/>
        </authorList>
    </citation>
    <scope>NUCLEOTIDE SEQUENCE</scope>
    <source>
        <strain evidence="4">P0902-H212</strain>
    </source>
</reference>
<dbReference type="AlphaFoldDB" id="A0A0D5A2G8"/>
<proteinExistence type="predicted"/>
<name>A0A0D5A2G8_PROMR</name>
<evidence type="ECO:0000259" key="3">
    <source>
        <dbReference type="PROSITE" id="PS51186"/>
    </source>
</evidence>
<dbReference type="SUPFAM" id="SSF55729">
    <property type="entry name" value="Acyl-CoA N-acyltransferases (Nat)"/>
    <property type="match status" value="1"/>
</dbReference>
<dbReference type="GO" id="GO:0008080">
    <property type="term" value="F:N-acetyltransferase activity"/>
    <property type="evidence" value="ECO:0007669"/>
    <property type="project" value="InterPro"/>
</dbReference>
<protein>
    <submittedName>
        <fullName evidence="4">Putative acetyltransferase</fullName>
    </submittedName>
</protein>
<keyword evidence="1 4" id="KW-0808">Transferase</keyword>
<dbReference type="EMBL" id="KJ947870">
    <property type="protein sequence ID" value="AJW30707.1"/>
    <property type="molecule type" value="Genomic_DNA"/>
</dbReference>
<organism evidence="4">
    <name type="scientific">Prochlorococcus marinus str. P0902-H212</name>
    <dbReference type="NCBI Taxonomy" id="1620696"/>
    <lineage>
        <taxon>Bacteria</taxon>
        <taxon>Bacillati</taxon>
        <taxon>Cyanobacteriota</taxon>
        <taxon>Cyanophyceae</taxon>
        <taxon>Synechococcales</taxon>
        <taxon>Prochlorococcaceae</taxon>
        <taxon>Prochlorococcus</taxon>
    </lineage>
</organism>
<dbReference type="PROSITE" id="PS51186">
    <property type="entry name" value="GNAT"/>
    <property type="match status" value="1"/>
</dbReference>
<dbReference type="GO" id="GO:0005737">
    <property type="term" value="C:cytoplasm"/>
    <property type="evidence" value="ECO:0007669"/>
    <property type="project" value="TreeGrafter"/>
</dbReference>
<evidence type="ECO:0000313" key="4">
    <source>
        <dbReference type="EMBL" id="AJW30707.1"/>
    </source>
</evidence>
<evidence type="ECO:0000256" key="2">
    <source>
        <dbReference type="ARBA" id="ARBA00023315"/>
    </source>
</evidence>
<dbReference type="InterPro" id="IPR045039">
    <property type="entry name" value="NSI-like"/>
</dbReference>
<feature type="domain" description="N-acetyltransferase" evidence="3">
    <location>
        <begin position="23"/>
        <end position="160"/>
    </location>
</feature>
<dbReference type="CDD" id="cd04301">
    <property type="entry name" value="NAT_SF"/>
    <property type="match status" value="1"/>
</dbReference>
<gene>
    <name evidence="4" type="ORF">FA02_0444</name>
</gene>
<dbReference type="InterPro" id="IPR000182">
    <property type="entry name" value="GNAT_dom"/>
</dbReference>
<dbReference type="PANTHER" id="PTHR43626:SF4">
    <property type="entry name" value="GCN5-RELATED N-ACETYLTRANSFERASE 2, CHLOROPLASTIC"/>
    <property type="match status" value="1"/>
</dbReference>
<dbReference type="InterPro" id="IPR016181">
    <property type="entry name" value="Acyl_CoA_acyltransferase"/>
</dbReference>
<sequence length="160" mass="18274">MKNFKIITHAQGAPGLRIFGIGPNFMPTQGLKKLQELFNNNAFWAQKRTQGDIKVMLANSQVIVTAWENEKLIGFGRATTDKCFRATLWDVIVSNEFRNKGIGKKLLIEIMNSKSINNVEKVYLFSTKSVDFYKSMGFNSTVPQQPLVRNIEKMSIRNRK</sequence>
<dbReference type="PANTHER" id="PTHR43626">
    <property type="entry name" value="ACYL-COA N-ACYLTRANSFERASE"/>
    <property type="match status" value="1"/>
</dbReference>
<evidence type="ECO:0000256" key="1">
    <source>
        <dbReference type="ARBA" id="ARBA00022679"/>
    </source>
</evidence>
<dbReference type="Pfam" id="PF13508">
    <property type="entry name" value="Acetyltransf_7"/>
    <property type="match status" value="1"/>
</dbReference>
<dbReference type="Gene3D" id="3.40.630.30">
    <property type="match status" value="1"/>
</dbReference>
<keyword evidence="2" id="KW-0012">Acyltransferase</keyword>
<accession>A0A0D5A2G8</accession>